<evidence type="ECO:0000313" key="11">
    <source>
        <dbReference type="EMBL" id="REG24013.1"/>
    </source>
</evidence>
<evidence type="ECO:0000256" key="2">
    <source>
        <dbReference type="ARBA" id="ARBA00012438"/>
    </source>
</evidence>
<dbReference type="InterPro" id="IPR003661">
    <property type="entry name" value="HisK_dim/P_dom"/>
</dbReference>
<dbReference type="Gene3D" id="3.30.450.40">
    <property type="match status" value="1"/>
</dbReference>
<evidence type="ECO:0000256" key="5">
    <source>
        <dbReference type="ARBA" id="ARBA00022777"/>
    </source>
</evidence>
<dbReference type="NCBIfam" id="TIGR00229">
    <property type="entry name" value="sensory_box"/>
    <property type="match status" value="2"/>
</dbReference>
<dbReference type="InterPro" id="IPR035965">
    <property type="entry name" value="PAS-like_dom_sf"/>
</dbReference>
<dbReference type="InterPro" id="IPR036097">
    <property type="entry name" value="HisK_dim/P_sf"/>
</dbReference>
<dbReference type="Proteomes" id="UP000256345">
    <property type="component" value="Unassembled WGS sequence"/>
</dbReference>
<evidence type="ECO:0000256" key="4">
    <source>
        <dbReference type="ARBA" id="ARBA00022679"/>
    </source>
</evidence>
<name>A0ABX9JPS7_9BACT</name>
<dbReference type="InterPro" id="IPR013655">
    <property type="entry name" value="PAS_fold_3"/>
</dbReference>
<keyword evidence="5" id="KW-0418">Kinase</keyword>
<feature type="compositionally biased region" description="Basic and acidic residues" evidence="7">
    <location>
        <begin position="15"/>
        <end position="30"/>
    </location>
</feature>
<dbReference type="Pfam" id="PF08447">
    <property type="entry name" value="PAS_3"/>
    <property type="match status" value="1"/>
</dbReference>
<dbReference type="Gene3D" id="3.30.450.20">
    <property type="entry name" value="PAS domain"/>
    <property type="match status" value="2"/>
</dbReference>
<feature type="domain" description="PAC" evidence="10">
    <location>
        <begin position="396"/>
        <end position="449"/>
    </location>
</feature>
<evidence type="ECO:0000259" key="10">
    <source>
        <dbReference type="PROSITE" id="PS50113"/>
    </source>
</evidence>
<dbReference type="PRINTS" id="PR00344">
    <property type="entry name" value="BCTRLSENSOR"/>
</dbReference>
<dbReference type="InterPro" id="IPR000700">
    <property type="entry name" value="PAS-assoc_C"/>
</dbReference>
<keyword evidence="6" id="KW-0175">Coiled coil</keyword>
<comment type="caution">
    <text evidence="11">The sequence shown here is derived from an EMBL/GenBank/DDBJ whole genome shotgun (WGS) entry which is preliminary data.</text>
</comment>
<dbReference type="Pfam" id="PF01590">
    <property type="entry name" value="GAF"/>
    <property type="match status" value="1"/>
</dbReference>
<dbReference type="SMART" id="SM00065">
    <property type="entry name" value="GAF"/>
    <property type="match status" value="1"/>
</dbReference>
<evidence type="ECO:0000259" key="8">
    <source>
        <dbReference type="PROSITE" id="PS50109"/>
    </source>
</evidence>
<dbReference type="SMART" id="SM00086">
    <property type="entry name" value="PAC"/>
    <property type="match status" value="2"/>
</dbReference>
<dbReference type="InterPro" id="IPR004358">
    <property type="entry name" value="Sig_transdc_His_kin-like_C"/>
</dbReference>
<dbReference type="SUPFAM" id="SSF52172">
    <property type="entry name" value="CheY-like"/>
    <property type="match status" value="1"/>
</dbReference>
<dbReference type="PROSITE" id="PS50113">
    <property type="entry name" value="PAC"/>
    <property type="match status" value="1"/>
</dbReference>
<accession>A0ABX9JPS7</accession>
<dbReference type="SUPFAM" id="SSF55785">
    <property type="entry name" value="PYP-like sensor domain (PAS domain)"/>
    <property type="match status" value="2"/>
</dbReference>
<dbReference type="Pfam" id="PF00512">
    <property type="entry name" value="HisKA"/>
    <property type="match status" value="1"/>
</dbReference>
<gene>
    <name evidence="11" type="ORF">ATI61_11552</name>
</gene>
<dbReference type="CDD" id="cd00082">
    <property type="entry name" value="HisKA"/>
    <property type="match status" value="1"/>
</dbReference>
<feature type="domain" description="Histidine kinase" evidence="8">
    <location>
        <begin position="634"/>
        <end position="856"/>
    </location>
</feature>
<feature type="domain" description="PAS" evidence="9">
    <location>
        <begin position="199"/>
        <end position="254"/>
    </location>
</feature>
<dbReference type="PANTHER" id="PTHR43047">
    <property type="entry name" value="TWO-COMPONENT HISTIDINE PROTEIN KINASE"/>
    <property type="match status" value="1"/>
</dbReference>
<dbReference type="Gene3D" id="3.30.565.10">
    <property type="entry name" value="Histidine kinase-like ATPase, C-terminal domain"/>
    <property type="match status" value="1"/>
</dbReference>
<sequence>MWGVQPKVETPPAPGERRVTRGPSEDGGLHPEEAVVPLLLVGLPSSDTADLEAMLAPLGQPVLKATPWNEELMGLLDRDPACLLVDARRDWAAGFEVAHRLEGHERARHIPLLLLGEAACEQVDLIQGLGLEMVDCLFEPIHPGILRAKVGMFIGLHRRERAARLALDRAGRSEVAAHEPERVLRTLLGNLPGMAYRCLNEPGYPMAYVSEGVLPLTGYGPEDFTARRVLWEDLIHPDDAAQVWGDIQAAITTRTSFTLTYRLRTRTGEERWVWERGVAVQGPGSGPPLLEGFITDITAIKCAERERERLLTQVEAERSRLEAILQQLPCGVLVAEAPSGRMLHANAQAEQLLGHSSLGVQSMEEFAHHHAIHPDGRPYTAEEYPMARALATGKAQAGEELLYRQPDGSKRVLHVNAGPILDGQGSPRAVVASFMDITPLKRTEMRQAFLSSAGELLVSTLDYETTLTHVVQQAVPCLGDGCMLDVLEPDGTLRRLAAHHVDPARVPLLHEVARLGVLRIDAPSGPGAAIRTGRIELQLDISDDTLVRYSPNAEILDLLRRLRFTSFLSVPLHARGRTFGALTLLTCHRGARYDQETQSMAEELARRAALALDNACLYHEAQRAVMLRDEFLSVASHELKTPLTPLNLKLSALSRELRPWEGEAWASRFQQHLEMARRQIRKMTTLINALLDISRLSRGGLVMQPEEVDLGEVLREVMDWFASDAVRAGSELRVEGAPRVTGQWDRLRLEQVVTNLLSNAIRYGAGRPIHVRTELEGERVRLVVRDQGIGIAPEAQARLFDKFGKFESAVPERHSGGLGLGLYITHNIVEAMGGHIRVESRPGEGSTFTVELPRSAAADAPGAA</sequence>
<dbReference type="InterPro" id="IPR001610">
    <property type="entry name" value="PAC"/>
</dbReference>
<organism evidence="11 12">
    <name type="scientific">Archangium gephyra</name>
    <dbReference type="NCBI Taxonomy" id="48"/>
    <lineage>
        <taxon>Bacteria</taxon>
        <taxon>Pseudomonadati</taxon>
        <taxon>Myxococcota</taxon>
        <taxon>Myxococcia</taxon>
        <taxon>Myxococcales</taxon>
        <taxon>Cystobacterineae</taxon>
        <taxon>Archangiaceae</taxon>
        <taxon>Archangium</taxon>
    </lineage>
</organism>
<dbReference type="CDD" id="cd00130">
    <property type="entry name" value="PAS"/>
    <property type="match status" value="2"/>
</dbReference>
<dbReference type="SUPFAM" id="SSF55781">
    <property type="entry name" value="GAF domain-like"/>
    <property type="match status" value="1"/>
</dbReference>
<dbReference type="InterPro" id="IPR011006">
    <property type="entry name" value="CheY-like_superfamily"/>
</dbReference>
<keyword evidence="3" id="KW-0597">Phosphoprotein</keyword>
<dbReference type="SUPFAM" id="SSF47384">
    <property type="entry name" value="Homodimeric domain of signal transducing histidine kinase"/>
    <property type="match status" value="1"/>
</dbReference>
<dbReference type="InterPro" id="IPR013767">
    <property type="entry name" value="PAS_fold"/>
</dbReference>
<dbReference type="InterPro" id="IPR003018">
    <property type="entry name" value="GAF"/>
</dbReference>
<evidence type="ECO:0000259" key="9">
    <source>
        <dbReference type="PROSITE" id="PS50112"/>
    </source>
</evidence>
<keyword evidence="12" id="KW-1185">Reference proteome</keyword>
<comment type="catalytic activity">
    <reaction evidence="1">
        <text>ATP + protein L-histidine = ADP + protein N-phospho-L-histidine.</text>
        <dbReference type="EC" id="2.7.13.3"/>
    </reaction>
</comment>
<dbReference type="InterPro" id="IPR003594">
    <property type="entry name" value="HATPase_dom"/>
</dbReference>
<dbReference type="SUPFAM" id="SSF55874">
    <property type="entry name" value="ATPase domain of HSP90 chaperone/DNA topoisomerase II/histidine kinase"/>
    <property type="match status" value="1"/>
</dbReference>
<evidence type="ECO:0000313" key="12">
    <source>
        <dbReference type="Proteomes" id="UP000256345"/>
    </source>
</evidence>
<reference evidence="11 12" key="1">
    <citation type="submission" date="2018-08" db="EMBL/GenBank/DDBJ databases">
        <title>Genomic Encyclopedia of Archaeal and Bacterial Type Strains, Phase II (KMG-II): from individual species to whole genera.</title>
        <authorList>
            <person name="Goeker M."/>
        </authorList>
    </citation>
    <scope>NUCLEOTIDE SEQUENCE [LARGE SCALE GENOMIC DNA]</scope>
    <source>
        <strain evidence="11 12">DSM 2261</strain>
    </source>
</reference>
<protein>
    <recommendedName>
        <fullName evidence="2">histidine kinase</fullName>
        <ecNumber evidence="2">2.7.13.3</ecNumber>
    </recommendedName>
</protein>
<dbReference type="SMART" id="SM00388">
    <property type="entry name" value="HisKA"/>
    <property type="match status" value="1"/>
</dbReference>
<evidence type="ECO:0000256" key="6">
    <source>
        <dbReference type="SAM" id="Coils"/>
    </source>
</evidence>
<dbReference type="PANTHER" id="PTHR43047:SF72">
    <property type="entry name" value="OSMOSENSING HISTIDINE PROTEIN KINASE SLN1"/>
    <property type="match status" value="1"/>
</dbReference>
<proteinExistence type="predicted"/>
<dbReference type="InterPro" id="IPR000014">
    <property type="entry name" value="PAS"/>
</dbReference>
<evidence type="ECO:0000256" key="7">
    <source>
        <dbReference type="SAM" id="MobiDB-lite"/>
    </source>
</evidence>
<dbReference type="InterPro" id="IPR029016">
    <property type="entry name" value="GAF-like_dom_sf"/>
</dbReference>
<dbReference type="SMART" id="SM00387">
    <property type="entry name" value="HATPase_c"/>
    <property type="match status" value="1"/>
</dbReference>
<dbReference type="EC" id="2.7.13.3" evidence="2"/>
<dbReference type="InterPro" id="IPR036890">
    <property type="entry name" value="HATPase_C_sf"/>
</dbReference>
<dbReference type="Pfam" id="PF00989">
    <property type="entry name" value="PAS"/>
    <property type="match status" value="1"/>
</dbReference>
<dbReference type="PROSITE" id="PS50112">
    <property type="entry name" value="PAS"/>
    <property type="match status" value="2"/>
</dbReference>
<evidence type="ECO:0000256" key="1">
    <source>
        <dbReference type="ARBA" id="ARBA00000085"/>
    </source>
</evidence>
<dbReference type="Pfam" id="PF02518">
    <property type="entry name" value="HATPase_c"/>
    <property type="match status" value="1"/>
</dbReference>
<dbReference type="Gene3D" id="1.10.287.130">
    <property type="match status" value="1"/>
</dbReference>
<feature type="region of interest" description="Disordered" evidence="7">
    <location>
        <begin position="1"/>
        <end position="30"/>
    </location>
</feature>
<feature type="domain" description="PAS" evidence="9">
    <location>
        <begin position="317"/>
        <end position="393"/>
    </location>
</feature>
<evidence type="ECO:0000256" key="3">
    <source>
        <dbReference type="ARBA" id="ARBA00022553"/>
    </source>
</evidence>
<dbReference type="InterPro" id="IPR005467">
    <property type="entry name" value="His_kinase_dom"/>
</dbReference>
<keyword evidence="4" id="KW-0808">Transferase</keyword>
<dbReference type="SMART" id="SM00091">
    <property type="entry name" value="PAS"/>
    <property type="match status" value="2"/>
</dbReference>
<dbReference type="PROSITE" id="PS50109">
    <property type="entry name" value="HIS_KIN"/>
    <property type="match status" value="1"/>
</dbReference>
<dbReference type="EMBL" id="QUMU01000015">
    <property type="protein sequence ID" value="REG24013.1"/>
    <property type="molecule type" value="Genomic_DNA"/>
</dbReference>
<feature type="coiled-coil region" evidence="6">
    <location>
        <begin position="300"/>
        <end position="327"/>
    </location>
</feature>